<gene>
    <name evidence="2" type="ORF">ANOM_005568</name>
</gene>
<comment type="caution">
    <text evidence="2">The sequence shown here is derived from an EMBL/GenBank/DDBJ whole genome shotgun (WGS) entry which is preliminary data.</text>
</comment>
<dbReference type="InterPro" id="IPR011333">
    <property type="entry name" value="SKP1/BTB/POZ_sf"/>
</dbReference>
<feature type="compositionally biased region" description="Acidic residues" evidence="1">
    <location>
        <begin position="48"/>
        <end position="61"/>
    </location>
</feature>
<name>A0A0L1J1I0_ASPN3</name>
<dbReference type="PANTHER" id="PTHR47843:SF5">
    <property type="entry name" value="BTB_POZ DOMAIN PROTEIN"/>
    <property type="match status" value="1"/>
</dbReference>
<dbReference type="AlphaFoldDB" id="A0A0L1J1I0"/>
<accession>A0A0L1J1I0</accession>
<dbReference type="RefSeq" id="XP_015406589.1">
    <property type="nucleotide sequence ID" value="XM_015550825.1"/>
</dbReference>
<reference evidence="2 3" key="1">
    <citation type="submission" date="2014-06" db="EMBL/GenBank/DDBJ databases">
        <title>The Genome of the Aflatoxigenic Filamentous Fungus Aspergillus nomius.</title>
        <authorList>
            <person name="Moore M.G."/>
            <person name="Shannon B.M."/>
            <person name="Brian M.M."/>
        </authorList>
    </citation>
    <scope>NUCLEOTIDE SEQUENCE [LARGE SCALE GENOMIC DNA]</scope>
    <source>
        <strain evidence="2 3">NRRL 13137</strain>
    </source>
</reference>
<dbReference type="SUPFAM" id="SSF54695">
    <property type="entry name" value="POZ domain"/>
    <property type="match status" value="1"/>
</dbReference>
<dbReference type="EMBL" id="JNOM01000147">
    <property type="protein sequence ID" value="KNG85666.1"/>
    <property type="molecule type" value="Genomic_DNA"/>
</dbReference>
<keyword evidence="3" id="KW-1185">Reference proteome</keyword>
<evidence type="ECO:0000256" key="1">
    <source>
        <dbReference type="SAM" id="MobiDB-lite"/>
    </source>
</evidence>
<feature type="region of interest" description="Disordered" evidence="1">
    <location>
        <begin position="1"/>
        <end position="82"/>
    </location>
</feature>
<dbReference type="PANTHER" id="PTHR47843">
    <property type="entry name" value="BTB DOMAIN-CONTAINING PROTEIN-RELATED"/>
    <property type="match status" value="1"/>
</dbReference>
<feature type="region of interest" description="Disordered" evidence="1">
    <location>
        <begin position="393"/>
        <end position="431"/>
    </location>
</feature>
<dbReference type="GeneID" id="26807372"/>
<dbReference type="STRING" id="1509407.A0A0L1J1I0"/>
<organism evidence="2 3">
    <name type="scientific">Aspergillus nomiae NRRL (strain ATCC 15546 / NRRL 13137 / CBS 260.88 / M93)</name>
    <dbReference type="NCBI Taxonomy" id="1509407"/>
    <lineage>
        <taxon>Eukaryota</taxon>
        <taxon>Fungi</taxon>
        <taxon>Dikarya</taxon>
        <taxon>Ascomycota</taxon>
        <taxon>Pezizomycotina</taxon>
        <taxon>Eurotiomycetes</taxon>
        <taxon>Eurotiomycetidae</taxon>
        <taxon>Eurotiales</taxon>
        <taxon>Aspergillaceae</taxon>
        <taxon>Aspergillus</taxon>
        <taxon>Aspergillus subgen. Circumdati</taxon>
    </lineage>
</organism>
<feature type="compositionally biased region" description="Basic and acidic residues" evidence="1">
    <location>
        <begin position="150"/>
        <end position="162"/>
    </location>
</feature>
<sequence>MGTPSGFGFYFRDNVASGSRNPGTDEFWTRSVPPVAAQNPEQKSEPEPQPEPEPEPVDAPDPEPVLTAKLPDHPLYRNWDSLGFSFRRKRTKKLKKEGLPVPGEDFAWPPAAPDPIAEDHVQASEPEPEPEPEQPLEPGPEQPPEPVLEPESKPESVPEPEPKQGSPQPIELPQSQRNLCAQNVITGPSALLSLLSNIRDNGDFSDLKIKCGLTIFNAHCCIVCPQSGFLYDAIRDGLKEITVTDHPLIIKKMLDYLYREDYDDAELIHEVKALRSQRRVNGHNSATIPRYANAMMHVTADKYAISGLRDLAEKKLVSDLIHQWNATDFINLVEYIYELPTPANPKLQSIVAQFATRHIPTFKEYQLFHRVLKSFPYFAYLFSSEMMERMDSAKTPQTPVIVSSDDDDVVSDEQLSSPEVITPAAQVPEDL</sequence>
<proteinExistence type="predicted"/>
<dbReference type="Gene3D" id="3.30.710.10">
    <property type="entry name" value="Potassium Channel Kv1.1, Chain A"/>
    <property type="match status" value="1"/>
</dbReference>
<feature type="region of interest" description="Disordered" evidence="1">
    <location>
        <begin position="94"/>
        <end position="172"/>
    </location>
</feature>
<dbReference type="OrthoDB" id="6359816at2759"/>
<dbReference type="CDD" id="cd18186">
    <property type="entry name" value="BTB_POZ_ZBTB_KLHL-like"/>
    <property type="match status" value="1"/>
</dbReference>
<protein>
    <submittedName>
        <fullName evidence="2">Uncharacterized protein</fullName>
    </submittedName>
</protein>
<evidence type="ECO:0000313" key="3">
    <source>
        <dbReference type="Proteomes" id="UP000037505"/>
    </source>
</evidence>
<evidence type="ECO:0000313" key="2">
    <source>
        <dbReference type="EMBL" id="KNG85666.1"/>
    </source>
</evidence>
<feature type="compositionally biased region" description="Pro residues" evidence="1">
    <location>
        <begin position="135"/>
        <end position="147"/>
    </location>
</feature>
<dbReference type="Proteomes" id="UP000037505">
    <property type="component" value="Unassembled WGS sequence"/>
</dbReference>